<name>A0AAW0A1Y9_9AGAR</name>
<protein>
    <recommendedName>
        <fullName evidence="3">MutS-like protein</fullName>
    </recommendedName>
</protein>
<keyword evidence="2" id="KW-1185">Reference proteome</keyword>
<proteinExistence type="predicted"/>
<dbReference type="SUPFAM" id="SSF52047">
    <property type="entry name" value="RNI-like"/>
    <property type="match status" value="1"/>
</dbReference>
<sequence length="199" mass="22181">MYAFVPGALGSSQSYSGCAITPVLIETHSLSVAQYQVCQRYPQPIELGSALFDALPRLPALTKVTLVIDETIPTQILIALSQASQLNELEIQQTKLDDIGLCFSQTSFPQLETLTITTKATVRVTKIEREFHNVMLLLQCVSPRLKALKISGDLISSMFLAIFWLRLEGFTVTEHTPSPYYAVPRLISHMPRLRQLEMG</sequence>
<dbReference type="Proteomes" id="UP001362999">
    <property type="component" value="Unassembled WGS sequence"/>
</dbReference>
<reference evidence="1 2" key="1">
    <citation type="journal article" date="2024" name="J Genomics">
        <title>Draft genome sequencing and assembly of Favolaschia claudopus CIRM-BRFM 2984 isolated from oak limbs.</title>
        <authorList>
            <person name="Navarro D."/>
            <person name="Drula E."/>
            <person name="Chaduli D."/>
            <person name="Cazenave R."/>
            <person name="Ahrendt S."/>
            <person name="Wang J."/>
            <person name="Lipzen A."/>
            <person name="Daum C."/>
            <person name="Barry K."/>
            <person name="Grigoriev I.V."/>
            <person name="Favel A."/>
            <person name="Rosso M.N."/>
            <person name="Martin F."/>
        </authorList>
    </citation>
    <scope>NUCLEOTIDE SEQUENCE [LARGE SCALE GENOMIC DNA]</scope>
    <source>
        <strain evidence="1 2">CIRM-BRFM 2984</strain>
    </source>
</reference>
<dbReference type="InterPro" id="IPR032675">
    <property type="entry name" value="LRR_dom_sf"/>
</dbReference>
<comment type="caution">
    <text evidence="1">The sequence shown here is derived from an EMBL/GenBank/DDBJ whole genome shotgun (WGS) entry which is preliminary data.</text>
</comment>
<dbReference type="AlphaFoldDB" id="A0AAW0A1Y9"/>
<evidence type="ECO:0000313" key="2">
    <source>
        <dbReference type="Proteomes" id="UP001362999"/>
    </source>
</evidence>
<evidence type="ECO:0000313" key="1">
    <source>
        <dbReference type="EMBL" id="KAK6997379.1"/>
    </source>
</evidence>
<evidence type="ECO:0008006" key="3">
    <source>
        <dbReference type="Google" id="ProtNLM"/>
    </source>
</evidence>
<accession>A0AAW0A1Y9</accession>
<dbReference type="Gene3D" id="3.80.10.10">
    <property type="entry name" value="Ribonuclease Inhibitor"/>
    <property type="match status" value="1"/>
</dbReference>
<gene>
    <name evidence="1" type="ORF">R3P38DRAFT_3220592</name>
</gene>
<organism evidence="1 2">
    <name type="scientific">Favolaschia claudopus</name>
    <dbReference type="NCBI Taxonomy" id="2862362"/>
    <lineage>
        <taxon>Eukaryota</taxon>
        <taxon>Fungi</taxon>
        <taxon>Dikarya</taxon>
        <taxon>Basidiomycota</taxon>
        <taxon>Agaricomycotina</taxon>
        <taxon>Agaricomycetes</taxon>
        <taxon>Agaricomycetidae</taxon>
        <taxon>Agaricales</taxon>
        <taxon>Marasmiineae</taxon>
        <taxon>Mycenaceae</taxon>
        <taxon>Favolaschia</taxon>
    </lineage>
</organism>
<dbReference type="EMBL" id="JAWWNJ010000092">
    <property type="protein sequence ID" value="KAK6997379.1"/>
    <property type="molecule type" value="Genomic_DNA"/>
</dbReference>